<dbReference type="AlphaFoldDB" id="A0A3D2X658"/>
<dbReference type="SUPFAM" id="SSF103039">
    <property type="entry name" value="CheC-like"/>
    <property type="match status" value="1"/>
</dbReference>
<dbReference type="InterPro" id="IPR028051">
    <property type="entry name" value="CheX-like_dom"/>
</dbReference>
<evidence type="ECO:0000313" key="3">
    <source>
        <dbReference type="EMBL" id="HCL02631.1"/>
    </source>
</evidence>
<evidence type="ECO:0000259" key="2">
    <source>
        <dbReference type="Pfam" id="PF13690"/>
    </source>
</evidence>
<dbReference type="InterPro" id="IPR038756">
    <property type="entry name" value="CheX-like"/>
</dbReference>
<organism evidence="3 4">
    <name type="scientific">Lachnoclostridium phytofermentans</name>
    <dbReference type="NCBI Taxonomy" id="66219"/>
    <lineage>
        <taxon>Bacteria</taxon>
        <taxon>Bacillati</taxon>
        <taxon>Bacillota</taxon>
        <taxon>Clostridia</taxon>
        <taxon>Lachnospirales</taxon>
        <taxon>Lachnospiraceae</taxon>
    </lineage>
</organism>
<dbReference type="EMBL" id="DPVV01000312">
    <property type="protein sequence ID" value="HCL02631.1"/>
    <property type="molecule type" value="Genomic_DNA"/>
</dbReference>
<dbReference type="Pfam" id="PF13690">
    <property type="entry name" value="CheX"/>
    <property type="match status" value="1"/>
</dbReference>
<accession>A0A3D2X658</accession>
<dbReference type="PANTHER" id="PTHR39452">
    <property type="entry name" value="CHEY-P PHOSPHATASE CHEX"/>
    <property type="match status" value="1"/>
</dbReference>
<proteinExistence type="predicted"/>
<reference evidence="3 4" key="1">
    <citation type="journal article" date="2018" name="Nat. Biotechnol.">
        <title>A standardized bacterial taxonomy based on genome phylogeny substantially revises the tree of life.</title>
        <authorList>
            <person name="Parks D.H."/>
            <person name="Chuvochina M."/>
            <person name="Waite D.W."/>
            <person name="Rinke C."/>
            <person name="Skarshewski A."/>
            <person name="Chaumeil P.A."/>
            <person name="Hugenholtz P."/>
        </authorList>
    </citation>
    <scope>NUCLEOTIDE SEQUENCE [LARGE SCALE GENOMIC DNA]</scope>
    <source>
        <strain evidence="3">UBA11728</strain>
    </source>
</reference>
<sequence>MAVISADYINPFLIAATKVLKDMVMIDAKVGKPSTKEAVIADQSLLIMLGVTGEMSGQVILSFEDKVALDIASKMCMMTLTELDDLSKSAICELCNMILGNTATVFSTKGIEVDITPPTMCTGTVKFTNNFAANICIPLIYDDGKTIEINVAIKGN</sequence>
<evidence type="ECO:0000313" key="4">
    <source>
        <dbReference type="Proteomes" id="UP000262969"/>
    </source>
</evidence>
<feature type="domain" description="Chemotaxis phosphatase CheX-like" evidence="2">
    <location>
        <begin position="47"/>
        <end position="124"/>
    </location>
</feature>
<gene>
    <name evidence="3" type="ORF">DHW61_09485</name>
</gene>
<dbReference type="Gene3D" id="3.40.1550.10">
    <property type="entry name" value="CheC-like"/>
    <property type="match status" value="1"/>
</dbReference>
<evidence type="ECO:0000256" key="1">
    <source>
        <dbReference type="ARBA" id="ARBA00022500"/>
    </source>
</evidence>
<dbReference type="InterPro" id="IPR028976">
    <property type="entry name" value="CheC-like_sf"/>
</dbReference>
<keyword evidence="1" id="KW-0145">Chemotaxis</keyword>
<dbReference type="CDD" id="cd17906">
    <property type="entry name" value="CheX"/>
    <property type="match status" value="1"/>
</dbReference>
<dbReference type="Proteomes" id="UP000262969">
    <property type="component" value="Unassembled WGS sequence"/>
</dbReference>
<dbReference type="PANTHER" id="PTHR39452:SF1">
    <property type="entry name" value="CHEY-P PHOSPHATASE CHEX"/>
    <property type="match status" value="1"/>
</dbReference>
<dbReference type="GO" id="GO:0006935">
    <property type="term" value="P:chemotaxis"/>
    <property type="evidence" value="ECO:0007669"/>
    <property type="project" value="UniProtKB-KW"/>
</dbReference>
<comment type="caution">
    <text evidence="3">The sequence shown here is derived from an EMBL/GenBank/DDBJ whole genome shotgun (WGS) entry which is preliminary data.</text>
</comment>
<name>A0A3D2X658_9FIRM</name>
<protein>
    <submittedName>
        <fullName evidence="3">Chemotaxis protein CheX</fullName>
    </submittedName>
</protein>